<comment type="caution">
    <text evidence="4">The sequence shown here is derived from an EMBL/GenBank/DDBJ whole genome shotgun (WGS) entry which is preliminary data.</text>
</comment>
<dbReference type="NCBIfam" id="TIGR04219">
    <property type="entry name" value="OMP_w_GlyGly"/>
    <property type="match status" value="1"/>
</dbReference>
<feature type="domain" description="Outer membrane protein beta-barrel" evidence="3">
    <location>
        <begin position="9"/>
        <end position="217"/>
    </location>
</feature>
<accession>A0AB36JX76</accession>
<evidence type="ECO:0000256" key="1">
    <source>
        <dbReference type="ARBA" id="ARBA00022729"/>
    </source>
</evidence>
<evidence type="ECO:0000256" key="2">
    <source>
        <dbReference type="SAM" id="SignalP"/>
    </source>
</evidence>
<protein>
    <submittedName>
        <fullName evidence="4">Fe3+-hydroxamate ABC transporter substrate-binding protein</fullName>
    </submittedName>
</protein>
<feature type="chain" id="PRO_5044294144" evidence="2">
    <location>
        <begin position="24"/>
        <end position="217"/>
    </location>
</feature>
<dbReference type="InterPro" id="IPR027385">
    <property type="entry name" value="Beta-barrel_OMP"/>
</dbReference>
<evidence type="ECO:0000313" key="4">
    <source>
        <dbReference type="EMBL" id="OOE39667.1"/>
    </source>
</evidence>
<reference evidence="4 5" key="1">
    <citation type="journal article" date="2017" name="Genome Announc.">
        <title>Draft Genome Sequences of Salinivibrio proteolyticus, Salinivibrio sharmensis, Salinivibrio siamensis, Salinivibrio costicola subsp. alcaliphilus, Salinivibrio costicola subsp. vallismortis, and 29 New Isolates Belonging to the Genus Salinivibrio.</title>
        <authorList>
            <person name="Lopez-Hermoso C."/>
            <person name="de la Haba R.R."/>
            <person name="Sanchez-Porro C."/>
            <person name="Bayliss S.C."/>
            <person name="Feil E.J."/>
            <person name="Ventosa A."/>
        </authorList>
    </citation>
    <scope>NUCLEOTIDE SEQUENCE [LARGE SCALE GENOMIC DNA]</scope>
    <source>
        <strain evidence="4 5">AL184</strain>
    </source>
</reference>
<keyword evidence="1 2" id="KW-0732">Signal</keyword>
<keyword evidence="5" id="KW-1185">Reference proteome</keyword>
<gene>
    <name evidence="4" type="ORF">BZG00_09015</name>
</gene>
<name>A0AB36JX76_9GAMM</name>
<dbReference type="EMBL" id="MUEK01000007">
    <property type="protein sequence ID" value="OOE39667.1"/>
    <property type="molecule type" value="Genomic_DNA"/>
</dbReference>
<dbReference type="RefSeq" id="WP_077659311.1">
    <property type="nucleotide sequence ID" value="NZ_CP040021.1"/>
</dbReference>
<evidence type="ECO:0000259" key="3">
    <source>
        <dbReference type="Pfam" id="PF13505"/>
    </source>
</evidence>
<dbReference type="Proteomes" id="UP000189021">
    <property type="component" value="Unassembled WGS sequence"/>
</dbReference>
<evidence type="ECO:0000313" key="5">
    <source>
        <dbReference type="Proteomes" id="UP000189021"/>
    </source>
</evidence>
<sequence length="217" mass="23352">MKTTSMTLAAAAFTALLAMPSQAATLAGGKVGADAWFMDADVNNVEADDASTAGSYYAAIEHPLPLIPNAKIRQTSVSVDGADTGKVDFDQIDFVAYYEFLDNDLVSVDAGINMQRFQSGKFQGQSFDEWQPNIYADARVGLVGTPLFVFATVSKGEFDGSSTLDAEAGLQYQLGLVAADLNVRGGYRMIDHDFDYFDNNKGELDLTGFFVGAELDF</sequence>
<dbReference type="InterPro" id="IPR026387">
    <property type="entry name" value="OMP_w_GlyGly"/>
</dbReference>
<feature type="signal peptide" evidence="2">
    <location>
        <begin position="1"/>
        <end position="23"/>
    </location>
</feature>
<dbReference type="AlphaFoldDB" id="A0AB36JX76"/>
<dbReference type="Pfam" id="PF13505">
    <property type="entry name" value="OMP_b-brl"/>
    <property type="match status" value="1"/>
</dbReference>
<organism evidence="4 5">
    <name type="scientific">Salinivibrio kushneri</name>
    <dbReference type="NCBI Taxonomy" id="1908198"/>
    <lineage>
        <taxon>Bacteria</taxon>
        <taxon>Pseudomonadati</taxon>
        <taxon>Pseudomonadota</taxon>
        <taxon>Gammaproteobacteria</taxon>
        <taxon>Vibrionales</taxon>
        <taxon>Vibrionaceae</taxon>
        <taxon>Salinivibrio</taxon>
    </lineage>
</organism>
<proteinExistence type="predicted"/>